<dbReference type="Proteomes" id="UP000518752">
    <property type="component" value="Unassembled WGS sequence"/>
</dbReference>
<sequence length="1030" mass="121497">MVTHFFLTALLAGTSESDMVHTLPCSRHDVESLMPLSRGPSLRPSARYVRPVSGTWIPNTKRMMWKPYIQPEPSKPLPSLPPLHQRTSDRHDEEREKRTEAFTKKCQMIHRSVTAHFEQYLKEEISRFRQLGSIWAPPAPHIIRLSLDAFPALWYLELQVEQVDEAVDDAYEHIDMNTITTYFEEEERRRQAKEDDLAHRERELKVKNFKKEQELEELRISVELKRKELNTREAKLNTRQRVIQEKERHIPTLQRREVEVERREKNVEAKEESVSTLERTTHRKEEDLLAKERSVCDREEKVKNREDDADLRHSTIDHLQAELGKTAADNKKDAETRESNIRACEASLITGSQKVVAEKHQLEEYKRSLEAWWESKEDELNRWNSKLEIREEILGKRQVKEQQRVQEEKQEARKSTAHLMETISRSIHQLENAFASDGTVIFGSVLDGSKTGLIQRRHHFNGWPKPAEQPARFHAWQRHGGLTWDEEHREVYVLCAAIFASCTHLALPYNPESTNGITPSCPNTHVRKGMVHPDLPPLRPRRAVDLLDEDEEACNQERRESQEAFAKRCQEIQRTVTECVQGYLLEEIAKFNEQGSCWTRPPPRILRVSLDPVPVWYLELQGDEGIIERCDEAEGAYDAAIETDEMTEGDFQPLEWGVVRRGVDVGIDDAERPQMIVRDNQNAMELRKRGNNLERLRQALEDREVEFGNHLETHRIRLERRERELEEKHAQIFALEQILKIDVEKKLESVQKREEEIRRREARIATKEDSFRSREESVMVREESVVARERRVLVEEEGLSARENSISTREEAAEIRLSELNQSRSVFEDAKTIQKKEADVRTRNIRACQQSLVDTSADVIARRAHLEERMRSWEEWRQKMEGELKRQALEHSIREEILRTRQEKMRIQIDPLKEEKNTLLASRQQLQEDKVRICHSEIKLLEKERKFHEERKKIWDMRLEEEQRIHELRIELHREGSSIENRKLELVNEQRRILDTGKQFWDDAARGRGIQLRSDRPWSDTFGEKLEVEQ</sequence>
<gene>
    <name evidence="4" type="ORF">D9757_007459</name>
</gene>
<keyword evidence="1" id="KW-0175">Coiled coil</keyword>
<evidence type="ECO:0000313" key="4">
    <source>
        <dbReference type="EMBL" id="KAF5384603.1"/>
    </source>
</evidence>
<reference evidence="4 5" key="1">
    <citation type="journal article" date="2020" name="ISME J.">
        <title>Uncovering the hidden diversity of litter-decomposition mechanisms in mushroom-forming fungi.</title>
        <authorList>
            <person name="Floudas D."/>
            <person name="Bentzer J."/>
            <person name="Ahren D."/>
            <person name="Johansson T."/>
            <person name="Persson P."/>
            <person name="Tunlid A."/>
        </authorList>
    </citation>
    <scope>NUCLEOTIDE SEQUENCE [LARGE SCALE GENOMIC DNA]</scope>
    <source>
        <strain evidence="4 5">CBS 406.79</strain>
    </source>
</reference>
<evidence type="ECO:0000313" key="5">
    <source>
        <dbReference type="Proteomes" id="UP000518752"/>
    </source>
</evidence>
<name>A0A8H5HJQ0_9AGAR</name>
<dbReference type="OrthoDB" id="10687948at2759"/>
<evidence type="ECO:0000256" key="2">
    <source>
        <dbReference type="SAM" id="MobiDB-lite"/>
    </source>
</evidence>
<keyword evidence="5" id="KW-1185">Reference proteome</keyword>
<dbReference type="EMBL" id="JAACJN010000042">
    <property type="protein sequence ID" value="KAF5384603.1"/>
    <property type="molecule type" value="Genomic_DNA"/>
</dbReference>
<feature type="coiled-coil region" evidence="1">
    <location>
        <begin position="183"/>
        <end position="280"/>
    </location>
</feature>
<feature type="coiled-coil region" evidence="1">
    <location>
        <begin position="683"/>
        <end position="760"/>
    </location>
</feature>
<accession>A0A8H5HJQ0</accession>
<evidence type="ECO:0000256" key="1">
    <source>
        <dbReference type="SAM" id="Coils"/>
    </source>
</evidence>
<keyword evidence="3" id="KW-0732">Signal</keyword>
<organism evidence="4 5">
    <name type="scientific">Collybiopsis confluens</name>
    <dbReference type="NCBI Taxonomy" id="2823264"/>
    <lineage>
        <taxon>Eukaryota</taxon>
        <taxon>Fungi</taxon>
        <taxon>Dikarya</taxon>
        <taxon>Basidiomycota</taxon>
        <taxon>Agaricomycotina</taxon>
        <taxon>Agaricomycetes</taxon>
        <taxon>Agaricomycetidae</taxon>
        <taxon>Agaricales</taxon>
        <taxon>Marasmiineae</taxon>
        <taxon>Omphalotaceae</taxon>
        <taxon>Collybiopsis</taxon>
    </lineage>
</organism>
<proteinExistence type="predicted"/>
<dbReference type="AlphaFoldDB" id="A0A8H5HJQ0"/>
<comment type="caution">
    <text evidence="4">The sequence shown here is derived from an EMBL/GenBank/DDBJ whole genome shotgun (WGS) entry which is preliminary data.</text>
</comment>
<feature type="signal peptide" evidence="3">
    <location>
        <begin position="1"/>
        <end position="17"/>
    </location>
</feature>
<evidence type="ECO:0000256" key="3">
    <source>
        <dbReference type="SAM" id="SignalP"/>
    </source>
</evidence>
<feature type="region of interest" description="Disordered" evidence="2">
    <location>
        <begin position="72"/>
        <end position="97"/>
    </location>
</feature>
<protein>
    <submittedName>
        <fullName evidence="4">Uncharacterized protein</fullName>
    </submittedName>
</protein>
<feature type="compositionally biased region" description="Basic and acidic residues" evidence="2">
    <location>
        <begin position="86"/>
        <end position="97"/>
    </location>
</feature>
<feature type="chain" id="PRO_5034339258" evidence="3">
    <location>
        <begin position="18"/>
        <end position="1030"/>
    </location>
</feature>